<evidence type="ECO:0000256" key="15">
    <source>
        <dbReference type="SAM" id="SignalP"/>
    </source>
</evidence>
<keyword evidence="12" id="KW-0407">Ion channel</keyword>
<sequence>MLHFAGPQILGFLLLFSKALTKLSLSCTETCTCDQLLVNCSKKQLINFPLTIPVDTRQLVLANNNISYLPSVELNFLIDLVYLDLSSNSIYDIEATFINVVRLVYLDLSYNNLSHIHSTTLYLLTSLVVLKLSGNPNLDQIEKDAFANNTGLRELYLSRTGLIFLDVSTISELPNLRTLDLSFNSWHCYCSMKDFFSWINESNLYFLDAANTSCSAPNEVLGKPLSDIQEEMKHMCSSSLQNKDYIFLSLVGFGIFFSGTVAAWIAGVCIVMYNKLCKTKEDDKEEEEVEELATKGKKEEPEIGVYFNAHV</sequence>
<keyword evidence="4" id="KW-0433">Leucine-rich repeat</keyword>
<keyword evidence="3" id="KW-1003">Cell membrane</keyword>
<evidence type="ECO:0000256" key="6">
    <source>
        <dbReference type="ARBA" id="ARBA00022729"/>
    </source>
</evidence>
<evidence type="ECO:0000256" key="7">
    <source>
        <dbReference type="ARBA" id="ARBA00022737"/>
    </source>
</evidence>
<organism evidence="17 18">
    <name type="scientific">Geotrypetes seraphini</name>
    <name type="common">Gaboon caecilian</name>
    <name type="synonym">Caecilia seraphini</name>
    <dbReference type="NCBI Taxonomy" id="260995"/>
    <lineage>
        <taxon>Eukaryota</taxon>
        <taxon>Metazoa</taxon>
        <taxon>Chordata</taxon>
        <taxon>Craniata</taxon>
        <taxon>Vertebrata</taxon>
        <taxon>Euteleostomi</taxon>
        <taxon>Amphibia</taxon>
        <taxon>Gymnophiona</taxon>
        <taxon>Geotrypetes</taxon>
    </lineage>
</organism>
<feature type="chain" id="PRO_5027649997" evidence="15">
    <location>
        <begin position="22"/>
        <end position="311"/>
    </location>
</feature>
<reference evidence="18" key="1">
    <citation type="submission" date="2025-08" db="UniProtKB">
        <authorList>
            <consortium name="RefSeq"/>
        </authorList>
    </citation>
    <scope>IDENTIFICATION</scope>
</reference>
<dbReference type="PANTHER" id="PTHR46473">
    <property type="entry name" value="GH08155P"/>
    <property type="match status" value="1"/>
</dbReference>
<dbReference type="GO" id="GO:0008076">
    <property type="term" value="C:voltage-gated potassium channel complex"/>
    <property type="evidence" value="ECO:0007669"/>
    <property type="project" value="TreeGrafter"/>
</dbReference>
<evidence type="ECO:0000256" key="3">
    <source>
        <dbReference type="ARBA" id="ARBA00022475"/>
    </source>
</evidence>
<name>A0A6P8SH25_GEOSA</name>
<protein>
    <submittedName>
        <fullName evidence="18">Leucine-rich repeat-containing protein 52</fullName>
    </submittedName>
</protein>
<keyword evidence="9" id="KW-0406">Ion transport</keyword>
<keyword evidence="5 14" id="KW-0812">Transmembrane</keyword>
<keyword evidence="7" id="KW-0677">Repeat</keyword>
<accession>A0A6P8SH25</accession>
<dbReference type="PANTHER" id="PTHR46473:SF6">
    <property type="entry name" value="LEUCINE-RICH REPEAT-CONTAINING PROTEIN 52"/>
    <property type="match status" value="1"/>
</dbReference>
<keyword evidence="8 14" id="KW-1133">Transmembrane helix</keyword>
<keyword evidence="6 15" id="KW-0732">Signal</keyword>
<dbReference type="PRINTS" id="PR00019">
    <property type="entry name" value="LEURICHRPT"/>
</dbReference>
<dbReference type="SMART" id="SM00369">
    <property type="entry name" value="LRR_TYP"/>
    <property type="match status" value="3"/>
</dbReference>
<evidence type="ECO:0000256" key="10">
    <source>
        <dbReference type="ARBA" id="ARBA00023136"/>
    </source>
</evidence>
<dbReference type="InParanoid" id="A0A6P8SH25"/>
<evidence type="ECO:0000256" key="2">
    <source>
        <dbReference type="ARBA" id="ARBA00022448"/>
    </source>
</evidence>
<dbReference type="GO" id="GO:0099104">
    <property type="term" value="F:potassium channel activator activity"/>
    <property type="evidence" value="ECO:0007669"/>
    <property type="project" value="TreeGrafter"/>
</dbReference>
<dbReference type="AlphaFoldDB" id="A0A6P8SH25"/>
<evidence type="ECO:0000256" key="14">
    <source>
        <dbReference type="SAM" id="Phobius"/>
    </source>
</evidence>
<evidence type="ECO:0000256" key="11">
    <source>
        <dbReference type="ARBA" id="ARBA00023157"/>
    </source>
</evidence>
<dbReference type="KEGG" id="gsh:117368379"/>
<evidence type="ECO:0000256" key="1">
    <source>
        <dbReference type="ARBA" id="ARBA00004162"/>
    </source>
</evidence>
<dbReference type="InterPro" id="IPR001611">
    <property type="entry name" value="Leu-rich_rpt"/>
</dbReference>
<dbReference type="SMART" id="SM00082">
    <property type="entry name" value="LRRCT"/>
    <property type="match status" value="1"/>
</dbReference>
<dbReference type="OrthoDB" id="4691307at2759"/>
<evidence type="ECO:0000256" key="5">
    <source>
        <dbReference type="ARBA" id="ARBA00022692"/>
    </source>
</evidence>
<dbReference type="FunCoup" id="A0A6P8SH25">
    <property type="interactions" value="193"/>
</dbReference>
<evidence type="ECO:0000256" key="8">
    <source>
        <dbReference type="ARBA" id="ARBA00022989"/>
    </source>
</evidence>
<evidence type="ECO:0000256" key="12">
    <source>
        <dbReference type="ARBA" id="ARBA00023303"/>
    </source>
</evidence>
<keyword evidence="10 14" id="KW-0472">Membrane</keyword>
<proteinExistence type="predicted"/>
<evidence type="ECO:0000256" key="4">
    <source>
        <dbReference type="ARBA" id="ARBA00022614"/>
    </source>
</evidence>
<dbReference type="InterPro" id="IPR032675">
    <property type="entry name" value="LRR_dom_sf"/>
</dbReference>
<dbReference type="Pfam" id="PF13855">
    <property type="entry name" value="LRR_8"/>
    <property type="match status" value="2"/>
</dbReference>
<evidence type="ECO:0000256" key="9">
    <source>
        <dbReference type="ARBA" id="ARBA00023065"/>
    </source>
</evidence>
<evidence type="ECO:0000259" key="16">
    <source>
        <dbReference type="SMART" id="SM00082"/>
    </source>
</evidence>
<feature type="signal peptide" evidence="15">
    <location>
        <begin position="1"/>
        <end position="21"/>
    </location>
</feature>
<dbReference type="FunFam" id="3.80.10.10:FF:000015">
    <property type="entry name" value="Leucine rich repeat containing 38"/>
    <property type="match status" value="1"/>
</dbReference>
<dbReference type="PROSITE" id="PS51450">
    <property type="entry name" value="LRR"/>
    <property type="match status" value="1"/>
</dbReference>
<dbReference type="InterPro" id="IPR000483">
    <property type="entry name" value="Cys-rich_flank_reg_C"/>
</dbReference>
<dbReference type="InterPro" id="IPR003591">
    <property type="entry name" value="Leu-rich_rpt_typical-subtyp"/>
</dbReference>
<evidence type="ECO:0000313" key="18">
    <source>
        <dbReference type="RefSeq" id="XP_033817869.1"/>
    </source>
</evidence>
<dbReference type="SUPFAM" id="SSF52058">
    <property type="entry name" value="L domain-like"/>
    <property type="match status" value="1"/>
</dbReference>
<comment type="subcellular location">
    <subcellularLocation>
        <location evidence="1">Cell membrane</location>
        <topology evidence="1">Single-pass membrane protein</topology>
    </subcellularLocation>
</comment>
<evidence type="ECO:0000256" key="13">
    <source>
        <dbReference type="ARBA" id="ARBA00038736"/>
    </source>
</evidence>
<dbReference type="Gene3D" id="3.80.10.10">
    <property type="entry name" value="Ribonuclease Inhibitor"/>
    <property type="match status" value="1"/>
</dbReference>
<dbReference type="Proteomes" id="UP000515159">
    <property type="component" value="Chromosome 10"/>
</dbReference>
<feature type="transmembrane region" description="Helical" evidence="14">
    <location>
        <begin position="245"/>
        <end position="273"/>
    </location>
</feature>
<dbReference type="RefSeq" id="XP_033817869.1">
    <property type="nucleotide sequence ID" value="XM_033961978.1"/>
</dbReference>
<feature type="domain" description="LRRCT" evidence="16">
    <location>
        <begin position="184"/>
        <end position="237"/>
    </location>
</feature>
<keyword evidence="17" id="KW-1185">Reference proteome</keyword>
<comment type="subunit">
    <text evidence="13">Interacts with KCNMA1.</text>
</comment>
<dbReference type="CTD" id="440699"/>
<keyword evidence="2" id="KW-0813">Transport</keyword>
<gene>
    <name evidence="18" type="primary">LRRC52</name>
</gene>
<keyword evidence="11" id="KW-1015">Disulfide bond</keyword>
<dbReference type="GO" id="GO:0005249">
    <property type="term" value="F:voltage-gated potassium channel activity"/>
    <property type="evidence" value="ECO:0007669"/>
    <property type="project" value="TreeGrafter"/>
</dbReference>
<dbReference type="InterPro" id="IPR051432">
    <property type="entry name" value="KCNMA1_auxiliary"/>
</dbReference>
<dbReference type="GeneID" id="117368379"/>
<evidence type="ECO:0000313" key="17">
    <source>
        <dbReference type="Proteomes" id="UP000515159"/>
    </source>
</evidence>
<dbReference type="GO" id="GO:0044325">
    <property type="term" value="F:transmembrane transporter binding"/>
    <property type="evidence" value="ECO:0007669"/>
    <property type="project" value="TreeGrafter"/>
</dbReference>